<reference evidence="3 5" key="1">
    <citation type="submission" date="2020-02" db="EMBL/GenBank/DDBJ databases">
        <authorList>
            <person name="Ferguson B K."/>
        </authorList>
    </citation>
    <scope>NUCLEOTIDE SEQUENCE [LARGE SCALE GENOMIC DNA]</scope>
</reference>
<evidence type="ECO:0000313" key="3">
    <source>
        <dbReference type="EMBL" id="CAB0002019.1"/>
    </source>
</evidence>
<dbReference type="GO" id="GO:0008430">
    <property type="term" value="F:selenium binding"/>
    <property type="evidence" value="ECO:0007669"/>
    <property type="project" value="InterPro"/>
</dbReference>
<dbReference type="AlphaFoldDB" id="A0A6H5GKA6"/>
<evidence type="ECO:0000313" key="5">
    <source>
        <dbReference type="Proteomes" id="UP000479000"/>
    </source>
</evidence>
<dbReference type="Proteomes" id="UP000479000">
    <property type="component" value="Unassembled WGS sequence"/>
</dbReference>
<dbReference type="EMBL" id="CADCXU010011882">
    <property type="protein sequence ID" value="CAB0002019.1"/>
    <property type="molecule type" value="Genomic_DNA"/>
</dbReference>
<keyword evidence="2" id="KW-0711">Selenium</keyword>
<name>A0A6H5GKA6_9HEMI</name>
<proteinExistence type="inferred from homology"/>
<dbReference type="InterPro" id="IPR008826">
    <property type="entry name" value="Se-bd"/>
</dbReference>
<dbReference type="PANTHER" id="PTHR23300">
    <property type="entry name" value="METHANETHIOL OXIDASE"/>
    <property type="match status" value="1"/>
</dbReference>
<keyword evidence="5" id="KW-1185">Reference proteome</keyword>
<dbReference type="SUPFAM" id="SSF75011">
    <property type="entry name" value="3-carboxy-cis,cis-mucoante lactonizing enzyme"/>
    <property type="match status" value="1"/>
</dbReference>
<evidence type="ECO:0000256" key="1">
    <source>
        <dbReference type="ARBA" id="ARBA00005606"/>
    </source>
</evidence>
<dbReference type="EMBL" id="CADCXU010011883">
    <property type="protein sequence ID" value="CAB0002021.1"/>
    <property type="molecule type" value="Genomic_DNA"/>
</dbReference>
<dbReference type="OrthoDB" id="10252446at2759"/>
<dbReference type="PANTHER" id="PTHR23300:SF0">
    <property type="entry name" value="METHANETHIOL OXIDASE"/>
    <property type="match status" value="1"/>
</dbReference>
<gene>
    <name evidence="3" type="ORF">NTEN_LOCUS7806</name>
    <name evidence="4" type="ORF">NTEN_LOCUS7808</name>
</gene>
<protein>
    <recommendedName>
        <fullName evidence="6">Methanethiol oxidase</fullName>
    </recommendedName>
</protein>
<evidence type="ECO:0000256" key="2">
    <source>
        <dbReference type="ARBA" id="ARBA00023266"/>
    </source>
</evidence>
<evidence type="ECO:0008006" key="6">
    <source>
        <dbReference type="Google" id="ProtNLM"/>
    </source>
</evidence>
<sequence>MKNDTCGCGPGYATPAQAMLGPREKILYVVCIRPNSKVTGLPDYLATIDVDPESPTYSQVIHRTYALHPGDELHHMGWNTCSSCFGDASQKRNRLILPSLNSDRIYVLDTSDERAPKIHKVIEPEEMHNHNVSFPHTTHCLPSGEVMISTLGDAQGEAVGDFVLIDSTTWTIKGTWTKGEEKAKFGYDFWYQPHHDAMVSTEWAAPKTIKAGLDFKKQSLISDILISMDDRFLYFNNFLHGDVRQYDISDRRHPKLVGQVFVGGKLHLGSEIKVIEDPELKEPPEECIIKGVKVKGGAQMMQLSLDGKRLYVTNSLYTPWDAVLYPDLASHGCALVKIDVDTDKGGLRIDKDFLVNFGAEPGGPSFAHECRYPGGDCTSDIFLPQV</sequence>
<comment type="similarity">
    <text evidence="1">Belongs to the selenium-binding protein family.</text>
</comment>
<organism evidence="3 5">
    <name type="scientific">Nesidiocoris tenuis</name>
    <dbReference type="NCBI Taxonomy" id="355587"/>
    <lineage>
        <taxon>Eukaryota</taxon>
        <taxon>Metazoa</taxon>
        <taxon>Ecdysozoa</taxon>
        <taxon>Arthropoda</taxon>
        <taxon>Hexapoda</taxon>
        <taxon>Insecta</taxon>
        <taxon>Pterygota</taxon>
        <taxon>Neoptera</taxon>
        <taxon>Paraneoptera</taxon>
        <taxon>Hemiptera</taxon>
        <taxon>Heteroptera</taxon>
        <taxon>Panheteroptera</taxon>
        <taxon>Cimicomorpha</taxon>
        <taxon>Miridae</taxon>
        <taxon>Dicyphina</taxon>
        <taxon>Nesidiocoris</taxon>
    </lineage>
</organism>
<evidence type="ECO:0000313" key="4">
    <source>
        <dbReference type="EMBL" id="CAB0002021.1"/>
    </source>
</evidence>
<accession>A0A6H5GKA6</accession>
<dbReference type="Pfam" id="PF05694">
    <property type="entry name" value="SBP56"/>
    <property type="match status" value="2"/>
</dbReference>